<dbReference type="Proteomes" id="UP000072618">
    <property type="component" value="Unassembled WGS sequence"/>
</dbReference>
<evidence type="ECO:0000313" key="2">
    <source>
        <dbReference type="EMBL" id="CYU89118.1"/>
    </source>
</evidence>
<evidence type="ECO:0000313" key="3">
    <source>
        <dbReference type="Proteomes" id="UP000072618"/>
    </source>
</evidence>
<name>A0A0Z8RCM7_STRSU</name>
<gene>
    <name evidence="1" type="ORF">ERS132356_01647</name>
    <name evidence="2" type="ORF">ERS132394_01671</name>
</gene>
<reference evidence="3 4" key="1">
    <citation type="submission" date="2016-02" db="EMBL/GenBank/DDBJ databases">
        <authorList>
            <consortium name="Pathogen Informatics"/>
        </authorList>
    </citation>
    <scope>NUCLEOTIDE SEQUENCE [LARGE SCALE GENOMIC DNA]</scope>
    <source>
        <strain evidence="1 4">LOLA-SS005</strain>
        <strain evidence="2 3">LSS32</strain>
    </source>
</reference>
<evidence type="ECO:0000313" key="4">
    <source>
        <dbReference type="Proteomes" id="UP000075041"/>
    </source>
</evidence>
<sequence length="34" mass="3953">MVTETLKNRVFFVSAKTEILGNVRDKGKYFAIEF</sequence>
<organism evidence="1 4">
    <name type="scientific">Streptococcus suis</name>
    <dbReference type="NCBI Taxonomy" id="1307"/>
    <lineage>
        <taxon>Bacteria</taxon>
        <taxon>Bacillati</taxon>
        <taxon>Bacillota</taxon>
        <taxon>Bacilli</taxon>
        <taxon>Lactobacillales</taxon>
        <taxon>Streptococcaceae</taxon>
        <taxon>Streptococcus</taxon>
    </lineage>
</organism>
<dbReference type="EMBL" id="FIGJ01000020">
    <property type="protein sequence ID" value="CYU89118.1"/>
    <property type="molecule type" value="Genomic_DNA"/>
</dbReference>
<protein>
    <submittedName>
        <fullName evidence="1">Uncharacterized protein</fullName>
    </submittedName>
</protein>
<dbReference type="AlphaFoldDB" id="A0A0Z8RCM7"/>
<dbReference type="EMBL" id="FIFJ01000021">
    <property type="protein sequence ID" value="CYU16409.1"/>
    <property type="molecule type" value="Genomic_DNA"/>
</dbReference>
<evidence type="ECO:0000313" key="1">
    <source>
        <dbReference type="EMBL" id="CYU16409.1"/>
    </source>
</evidence>
<accession>A0A0Z8RCM7</accession>
<dbReference type="Proteomes" id="UP000075041">
    <property type="component" value="Unassembled WGS sequence"/>
</dbReference>
<proteinExistence type="predicted"/>